<dbReference type="Gene3D" id="3.60.130.10">
    <property type="entry name" value="Clavaminate synthase-like"/>
    <property type="match status" value="1"/>
</dbReference>
<evidence type="ECO:0000256" key="4">
    <source>
        <dbReference type="ARBA" id="ARBA00022964"/>
    </source>
</evidence>
<comment type="cofactor">
    <cofactor evidence="1">
        <name>Fe(2+)</name>
        <dbReference type="ChEBI" id="CHEBI:29033"/>
    </cofactor>
</comment>
<organism evidence="8 9">
    <name type="scientific">Trichoglossum hirsutum</name>
    <dbReference type="NCBI Taxonomy" id="265104"/>
    <lineage>
        <taxon>Eukaryota</taxon>
        <taxon>Fungi</taxon>
        <taxon>Dikarya</taxon>
        <taxon>Ascomycota</taxon>
        <taxon>Pezizomycotina</taxon>
        <taxon>Geoglossomycetes</taxon>
        <taxon>Geoglossales</taxon>
        <taxon>Geoglossaceae</taxon>
        <taxon>Trichoglossum</taxon>
    </lineage>
</organism>
<comment type="similarity">
    <text evidence="2">Belongs to the TfdA dioxygenase family.</text>
</comment>
<keyword evidence="5" id="KW-0560">Oxidoreductase</keyword>
<evidence type="ECO:0000256" key="3">
    <source>
        <dbReference type="ARBA" id="ARBA00022723"/>
    </source>
</evidence>
<protein>
    <recommendedName>
        <fullName evidence="7">TauD/TfdA-like domain-containing protein</fullName>
    </recommendedName>
</protein>
<feature type="domain" description="TauD/TfdA-like" evidence="7">
    <location>
        <begin position="46"/>
        <end position="315"/>
    </location>
</feature>
<dbReference type="PANTHER" id="PTHR30468">
    <property type="entry name" value="ALPHA-KETOGLUTARATE-DEPENDENT SULFONATE DIOXYGENASE"/>
    <property type="match status" value="1"/>
</dbReference>
<gene>
    <name evidence="8" type="ORF">GP486_002239</name>
</gene>
<dbReference type="GO" id="GO:0005737">
    <property type="term" value="C:cytoplasm"/>
    <property type="evidence" value="ECO:0007669"/>
    <property type="project" value="TreeGrafter"/>
</dbReference>
<evidence type="ECO:0000256" key="5">
    <source>
        <dbReference type="ARBA" id="ARBA00023002"/>
    </source>
</evidence>
<proteinExistence type="inferred from homology"/>
<dbReference type="InterPro" id="IPR042098">
    <property type="entry name" value="TauD-like_sf"/>
</dbReference>
<dbReference type="GO" id="GO:0046872">
    <property type="term" value="F:metal ion binding"/>
    <property type="evidence" value="ECO:0007669"/>
    <property type="project" value="UniProtKB-KW"/>
</dbReference>
<dbReference type="GO" id="GO:0016706">
    <property type="term" value="F:2-oxoglutarate-dependent dioxygenase activity"/>
    <property type="evidence" value="ECO:0007669"/>
    <property type="project" value="TreeGrafter"/>
</dbReference>
<evidence type="ECO:0000259" key="7">
    <source>
        <dbReference type="Pfam" id="PF02668"/>
    </source>
</evidence>
<comment type="caution">
    <text evidence="8">The sequence shown here is derived from an EMBL/GenBank/DDBJ whole genome shotgun (WGS) entry which is preliminary data.</text>
</comment>
<dbReference type="PANTHER" id="PTHR30468:SF10">
    <property type="entry name" value="TAUD_TFDA-LIKE DOMAIN-CONTAINING PROTEIN"/>
    <property type="match status" value="1"/>
</dbReference>
<evidence type="ECO:0000256" key="6">
    <source>
        <dbReference type="ARBA" id="ARBA00023004"/>
    </source>
</evidence>
<dbReference type="EMBL" id="JAGHQM010000238">
    <property type="protein sequence ID" value="KAH0563193.1"/>
    <property type="molecule type" value="Genomic_DNA"/>
</dbReference>
<dbReference type="Pfam" id="PF02668">
    <property type="entry name" value="TauD"/>
    <property type="match status" value="1"/>
</dbReference>
<evidence type="ECO:0000313" key="9">
    <source>
        <dbReference type="Proteomes" id="UP000750711"/>
    </source>
</evidence>
<name>A0A9P8LFF6_9PEZI</name>
<evidence type="ECO:0000256" key="1">
    <source>
        <dbReference type="ARBA" id="ARBA00001954"/>
    </source>
</evidence>
<dbReference type="Proteomes" id="UP000750711">
    <property type="component" value="Unassembled WGS sequence"/>
</dbReference>
<evidence type="ECO:0000256" key="2">
    <source>
        <dbReference type="ARBA" id="ARBA00005896"/>
    </source>
</evidence>
<keyword evidence="6" id="KW-0408">Iron</keyword>
<evidence type="ECO:0000313" key="8">
    <source>
        <dbReference type="EMBL" id="KAH0563193.1"/>
    </source>
</evidence>
<accession>A0A9P8LFF6</accession>
<keyword evidence="3" id="KW-0479">Metal-binding</keyword>
<dbReference type="AlphaFoldDB" id="A0A9P8LFF6"/>
<dbReference type="InterPro" id="IPR003819">
    <property type="entry name" value="TauD/TfdA-like"/>
</dbReference>
<keyword evidence="4" id="KW-0223">Dioxygenase</keyword>
<dbReference type="InterPro" id="IPR051323">
    <property type="entry name" value="AtsK-like"/>
</dbReference>
<sequence>MAERSKQNGLDSNAYENEKVVDMNCNGAMARQPLKLSGILNQFKSFDSTPVIGTEFPDVSLADWITAPNSDALLRDLAITISRRGVVFFRKQSDLTDSMQKELAHRLGQLTGKPKSSTLHIHPLTNFDCGKDKTVHVISTSEKQNPAEDLFSNHNHRRGGNLGNWHSDISYEQVPSDYTVLRLTELPQTGGDTLWASGYEVYDRISPPYRKFLSSLTANFAQVRYPMTAKTKNFQIYSDERGSPENVGSDLKAVHPVIRTNPVTGWRSVYAVGNHFQSINDLTQEESNQLHDWFLRLIAHNHDLQVRNRWQNPNDVGMSHFYLFVQTFSCGYFSLVAWMLTNGRLAKMGYSAIWDNRSIYHAATFDFQGLGPRTGHRAVGIGERPFFSPGSLSRREALSLS</sequence>
<reference evidence="8" key="1">
    <citation type="submission" date="2021-03" db="EMBL/GenBank/DDBJ databases">
        <title>Comparative genomics and phylogenomic investigation of the class Geoglossomycetes provide insights into ecological specialization and systematics.</title>
        <authorList>
            <person name="Melie T."/>
            <person name="Pirro S."/>
            <person name="Miller A.N."/>
            <person name="Quandt A."/>
        </authorList>
    </citation>
    <scope>NUCLEOTIDE SEQUENCE</scope>
    <source>
        <strain evidence="8">CAQ_001_2017</strain>
    </source>
</reference>
<keyword evidence="9" id="KW-1185">Reference proteome</keyword>
<dbReference type="SUPFAM" id="SSF51197">
    <property type="entry name" value="Clavaminate synthase-like"/>
    <property type="match status" value="2"/>
</dbReference>